<comment type="caution">
    <text evidence="2">The sequence shown here is derived from an EMBL/GenBank/DDBJ whole genome shotgun (WGS) entry which is preliminary data.</text>
</comment>
<name>A0ABP9LVP4_9MICO</name>
<evidence type="ECO:0000256" key="1">
    <source>
        <dbReference type="SAM" id="MobiDB-lite"/>
    </source>
</evidence>
<dbReference type="EMBL" id="BAABKZ010000001">
    <property type="protein sequence ID" value="GAA5086446.1"/>
    <property type="molecule type" value="Genomic_DNA"/>
</dbReference>
<evidence type="ECO:0000313" key="3">
    <source>
        <dbReference type="Proteomes" id="UP001501407"/>
    </source>
</evidence>
<gene>
    <name evidence="2" type="ORF">GCM10025760_06450</name>
</gene>
<feature type="compositionally biased region" description="Basic residues" evidence="1">
    <location>
        <begin position="33"/>
        <end position="42"/>
    </location>
</feature>
<evidence type="ECO:0000313" key="2">
    <source>
        <dbReference type="EMBL" id="GAA5086446.1"/>
    </source>
</evidence>
<organism evidence="2 3">
    <name type="scientific">Microbacterium yannicii</name>
    <dbReference type="NCBI Taxonomy" id="671622"/>
    <lineage>
        <taxon>Bacteria</taxon>
        <taxon>Bacillati</taxon>
        <taxon>Actinomycetota</taxon>
        <taxon>Actinomycetes</taxon>
        <taxon>Micrococcales</taxon>
        <taxon>Microbacteriaceae</taxon>
        <taxon>Microbacterium</taxon>
    </lineage>
</organism>
<feature type="region of interest" description="Disordered" evidence="1">
    <location>
        <begin position="26"/>
        <end position="57"/>
    </location>
</feature>
<keyword evidence="3" id="KW-1185">Reference proteome</keyword>
<sequence>MGRPGARRECRRAAAAAVRDVDDFEPVREARQRRQVQGRHSRSRSDDADAAAHPISLDPKCCPAIPARLRHLRIKRT</sequence>
<reference evidence="3" key="1">
    <citation type="journal article" date="2019" name="Int. J. Syst. Evol. Microbiol.">
        <title>The Global Catalogue of Microorganisms (GCM) 10K type strain sequencing project: providing services to taxonomists for standard genome sequencing and annotation.</title>
        <authorList>
            <consortium name="The Broad Institute Genomics Platform"/>
            <consortium name="The Broad Institute Genome Sequencing Center for Infectious Disease"/>
            <person name="Wu L."/>
            <person name="Ma J."/>
        </authorList>
    </citation>
    <scope>NUCLEOTIDE SEQUENCE [LARGE SCALE GENOMIC DNA]</scope>
    <source>
        <strain evidence="3">JCM 18959</strain>
    </source>
</reference>
<protein>
    <submittedName>
        <fullName evidence="2">Uncharacterized protein</fullName>
    </submittedName>
</protein>
<accession>A0ABP9LVP4</accession>
<dbReference type="Proteomes" id="UP001501407">
    <property type="component" value="Unassembled WGS sequence"/>
</dbReference>
<proteinExistence type="predicted"/>